<dbReference type="OrthoDB" id="4741344at2"/>
<evidence type="ECO:0000256" key="2">
    <source>
        <dbReference type="SAM" id="Phobius"/>
    </source>
</evidence>
<keyword evidence="2" id="KW-0812">Transmembrane</keyword>
<name>A0A100W512_9MYCO</name>
<dbReference type="NCBIfam" id="NF041247">
    <property type="entry name" value="UsfY"/>
    <property type="match status" value="1"/>
</dbReference>
<dbReference type="AlphaFoldDB" id="A0A100W512"/>
<dbReference type="Proteomes" id="UP000069620">
    <property type="component" value="Unassembled WGS sequence"/>
</dbReference>
<dbReference type="EMBL" id="BCSX01000051">
    <property type="protein sequence ID" value="GAS91733.1"/>
    <property type="molecule type" value="Genomic_DNA"/>
</dbReference>
<keyword evidence="2" id="KW-0472">Membrane</keyword>
<reference evidence="4" key="2">
    <citation type="submission" date="2016-02" db="EMBL/GenBank/DDBJ databases">
        <title>Draft genome sequence of five rapidly growing Mycobacterium species.</title>
        <authorList>
            <person name="Katahira K."/>
            <person name="Gotou Y."/>
            <person name="Iida K."/>
            <person name="Ogura Y."/>
            <person name="Hayashi T."/>
        </authorList>
    </citation>
    <scope>NUCLEOTIDE SEQUENCE [LARGE SCALE GENOMIC DNA]</scope>
    <source>
        <strain evidence="4">JCM15654</strain>
    </source>
</reference>
<protein>
    <submittedName>
        <fullName evidence="3">UsfY protein</fullName>
    </submittedName>
</protein>
<dbReference type="RefSeq" id="WP_029370482.1">
    <property type="nucleotide sequence ID" value="NZ_BCSX01000051.1"/>
</dbReference>
<gene>
    <name evidence="3" type="ORF">RMCB_5829</name>
</gene>
<feature type="transmembrane region" description="Helical" evidence="2">
    <location>
        <begin position="55"/>
        <end position="76"/>
    </location>
</feature>
<reference evidence="4" key="1">
    <citation type="journal article" date="2016" name="Genome Announc.">
        <title>Draft Genome Sequences of Five Rapidly Growing Mycobacterium Species, M. thermoresistibile, M. fortuitum subsp. acetamidolyticum, M. canariasense, M. brisbanense, and M. novocastrense.</title>
        <authorList>
            <person name="Katahira K."/>
            <person name="Ogura Y."/>
            <person name="Gotoh Y."/>
            <person name="Hayashi T."/>
        </authorList>
    </citation>
    <scope>NUCLEOTIDE SEQUENCE [LARGE SCALE GENOMIC DNA]</scope>
    <source>
        <strain evidence="4">JCM15654</strain>
    </source>
</reference>
<dbReference type="InterPro" id="IPR049606">
    <property type="entry name" value="UsfY-like"/>
</dbReference>
<accession>A0A100W512</accession>
<proteinExistence type="predicted"/>
<organism evidence="3 4">
    <name type="scientific">Mycolicibacterium brisbanense</name>
    <dbReference type="NCBI Taxonomy" id="146020"/>
    <lineage>
        <taxon>Bacteria</taxon>
        <taxon>Bacillati</taxon>
        <taxon>Actinomycetota</taxon>
        <taxon>Actinomycetes</taxon>
        <taxon>Mycobacteriales</taxon>
        <taxon>Mycobacteriaceae</taxon>
        <taxon>Mycolicibacterium</taxon>
    </lineage>
</organism>
<comment type="caution">
    <text evidence="3">The sequence shown here is derived from an EMBL/GenBank/DDBJ whole genome shotgun (WGS) entry which is preliminary data.</text>
</comment>
<evidence type="ECO:0000256" key="1">
    <source>
        <dbReference type="SAM" id="MobiDB-lite"/>
    </source>
</evidence>
<keyword evidence="4" id="KW-1185">Reference proteome</keyword>
<evidence type="ECO:0000313" key="4">
    <source>
        <dbReference type="Proteomes" id="UP000069620"/>
    </source>
</evidence>
<dbReference type="STRING" id="146020.RMCB_5829"/>
<evidence type="ECO:0000313" key="3">
    <source>
        <dbReference type="EMBL" id="GAS91733.1"/>
    </source>
</evidence>
<feature type="transmembrane region" description="Helical" evidence="2">
    <location>
        <begin position="26"/>
        <end position="49"/>
    </location>
</feature>
<sequence>MKGPKDPVDHARTTRPHAGESMKDNAIMPALVVIGLALVLFVACLSAFATGHSDVGFTVGSLSAAGFLVGSLWLAFEHIRVRRIEERWYAEHPSVMRQRPSS</sequence>
<keyword evidence="2" id="KW-1133">Transmembrane helix</keyword>
<feature type="region of interest" description="Disordered" evidence="1">
    <location>
        <begin position="1"/>
        <end position="21"/>
    </location>
</feature>